<dbReference type="VEuPathDB" id="ToxoDB:CSUI_005196"/>
<proteinExistence type="predicted"/>
<gene>
    <name evidence="2" type="ORF">CSUI_005196</name>
</gene>
<dbReference type="OrthoDB" id="330756at2759"/>
<dbReference type="InterPro" id="IPR011249">
    <property type="entry name" value="Metalloenz_LuxS/M16"/>
</dbReference>
<keyword evidence="3" id="KW-1185">Reference proteome</keyword>
<dbReference type="Gene3D" id="3.30.830.10">
    <property type="entry name" value="Metalloenzyme, LuxS/M16 peptidase-like"/>
    <property type="match status" value="1"/>
</dbReference>
<comment type="caution">
    <text evidence="2">The sequence shown here is derived from an EMBL/GenBank/DDBJ whole genome shotgun (WGS) entry which is preliminary data.</text>
</comment>
<evidence type="ECO:0000313" key="2">
    <source>
        <dbReference type="EMBL" id="PHJ20966.1"/>
    </source>
</evidence>
<dbReference type="InterPro" id="IPR007863">
    <property type="entry name" value="Peptidase_M16_C"/>
</dbReference>
<dbReference type="GeneID" id="94428585"/>
<sequence>MKTAYEMSLSNLDFLSSVALAYQLYPEDRRWVPASSSLLESYTLSQARQAVERQLQPHLLEVCVVGDFKLDDLKTVVKKYIGTLPETLEVTSPLRRQLEEDGVWEGFKPVKSFKKSKFIAPYLEEKQLTERCSITVAFPGFGRYQKGKEGDQESFTESPIYRFRVWRYIEEIVNNRLHE</sequence>
<dbReference type="SUPFAM" id="SSF63411">
    <property type="entry name" value="LuxS/MPP-like metallohydrolase"/>
    <property type="match status" value="1"/>
</dbReference>
<dbReference type="AlphaFoldDB" id="A0A2C6KYW1"/>
<dbReference type="EMBL" id="MIGC01002504">
    <property type="protein sequence ID" value="PHJ20966.1"/>
    <property type="molecule type" value="Genomic_DNA"/>
</dbReference>
<accession>A0A2C6KYW1</accession>
<organism evidence="2 3">
    <name type="scientific">Cystoisospora suis</name>
    <dbReference type="NCBI Taxonomy" id="483139"/>
    <lineage>
        <taxon>Eukaryota</taxon>
        <taxon>Sar</taxon>
        <taxon>Alveolata</taxon>
        <taxon>Apicomplexa</taxon>
        <taxon>Conoidasida</taxon>
        <taxon>Coccidia</taxon>
        <taxon>Eucoccidiorida</taxon>
        <taxon>Eimeriorina</taxon>
        <taxon>Sarcocystidae</taxon>
        <taxon>Cystoisospora</taxon>
    </lineage>
</organism>
<protein>
    <submittedName>
        <fullName evidence="2">Peptidase m16 inactive domain-containing protein</fullName>
    </submittedName>
</protein>
<feature type="domain" description="Peptidase M16 C-terminal" evidence="1">
    <location>
        <begin position="43"/>
        <end position="144"/>
    </location>
</feature>
<name>A0A2C6KYW1_9APIC</name>
<dbReference type="Pfam" id="PF05193">
    <property type="entry name" value="Peptidase_M16_C"/>
    <property type="match status" value="1"/>
</dbReference>
<reference evidence="2 3" key="1">
    <citation type="journal article" date="2017" name="Int. J. Parasitol.">
        <title>The genome of the protozoan parasite Cystoisospora suis and a reverse vaccinology approach to identify vaccine candidates.</title>
        <authorList>
            <person name="Palmieri N."/>
            <person name="Shrestha A."/>
            <person name="Ruttkowski B."/>
            <person name="Beck T."/>
            <person name="Vogl C."/>
            <person name="Tomley F."/>
            <person name="Blake D.P."/>
            <person name="Joachim A."/>
        </authorList>
    </citation>
    <scope>NUCLEOTIDE SEQUENCE [LARGE SCALE GENOMIC DNA]</scope>
    <source>
        <strain evidence="2 3">Wien I</strain>
    </source>
</reference>
<dbReference type="GO" id="GO:0046872">
    <property type="term" value="F:metal ion binding"/>
    <property type="evidence" value="ECO:0007669"/>
    <property type="project" value="InterPro"/>
</dbReference>
<dbReference type="Proteomes" id="UP000221165">
    <property type="component" value="Unassembled WGS sequence"/>
</dbReference>
<evidence type="ECO:0000313" key="3">
    <source>
        <dbReference type="Proteomes" id="UP000221165"/>
    </source>
</evidence>
<dbReference type="RefSeq" id="XP_067922651.1">
    <property type="nucleotide sequence ID" value="XM_068065374.1"/>
</dbReference>
<evidence type="ECO:0000259" key="1">
    <source>
        <dbReference type="Pfam" id="PF05193"/>
    </source>
</evidence>